<evidence type="ECO:0000256" key="1">
    <source>
        <dbReference type="ARBA" id="ARBA00004141"/>
    </source>
</evidence>
<dbReference type="Pfam" id="PF02076">
    <property type="entry name" value="STE3"/>
    <property type="match status" value="1"/>
</dbReference>
<dbReference type="Proteomes" id="UP000053328">
    <property type="component" value="Unassembled WGS sequence"/>
</dbReference>
<organism evidence="11 12">
    <name type="scientific">Exophiala spinifera</name>
    <dbReference type="NCBI Taxonomy" id="91928"/>
    <lineage>
        <taxon>Eukaryota</taxon>
        <taxon>Fungi</taxon>
        <taxon>Dikarya</taxon>
        <taxon>Ascomycota</taxon>
        <taxon>Pezizomycotina</taxon>
        <taxon>Eurotiomycetes</taxon>
        <taxon>Chaetothyriomycetidae</taxon>
        <taxon>Chaetothyriales</taxon>
        <taxon>Herpotrichiellaceae</taxon>
        <taxon>Exophiala</taxon>
    </lineage>
</organism>
<dbReference type="OrthoDB" id="2874149at2759"/>
<dbReference type="RefSeq" id="XP_016240608.1">
    <property type="nucleotide sequence ID" value="XM_016375332.1"/>
</dbReference>
<keyword evidence="6" id="KW-0297">G-protein coupled receptor</keyword>
<keyword evidence="8" id="KW-0675">Receptor</keyword>
<feature type="transmembrane region" description="Helical" evidence="10">
    <location>
        <begin position="115"/>
        <end position="136"/>
    </location>
</feature>
<feature type="transmembrane region" description="Helical" evidence="10">
    <location>
        <begin position="6"/>
        <end position="27"/>
    </location>
</feature>
<dbReference type="PANTHER" id="PTHR28097:SF1">
    <property type="entry name" value="PHEROMONE A FACTOR RECEPTOR"/>
    <property type="match status" value="1"/>
</dbReference>
<evidence type="ECO:0000256" key="3">
    <source>
        <dbReference type="ARBA" id="ARBA00022507"/>
    </source>
</evidence>
<comment type="subcellular location">
    <subcellularLocation>
        <location evidence="1">Membrane</location>
        <topology evidence="1">Multi-pass membrane protein</topology>
    </subcellularLocation>
</comment>
<dbReference type="VEuPathDB" id="FungiDB:PV08_00967"/>
<feature type="transmembrane region" description="Helical" evidence="10">
    <location>
        <begin position="214"/>
        <end position="236"/>
    </location>
</feature>
<dbReference type="HOGENOM" id="CLU_027592_3_2_1"/>
<evidence type="ECO:0000313" key="11">
    <source>
        <dbReference type="EMBL" id="KIW20392.1"/>
    </source>
</evidence>
<accession>A0A0D2A6J3</accession>
<name>A0A0D2A6J3_9EURO</name>
<evidence type="ECO:0000256" key="4">
    <source>
        <dbReference type="ARBA" id="ARBA00022692"/>
    </source>
</evidence>
<feature type="transmembrane region" description="Helical" evidence="10">
    <location>
        <begin position="76"/>
        <end position="94"/>
    </location>
</feature>
<comment type="similarity">
    <text evidence="2">Belongs to the G-protein coupled receptor 4 family.</text>
</comment>
<dbReference type="PRINTS" id="PR00899">
    <property type="entry name" value="GPCRSTE3"/>
</dbReference>
<dbReference type="GO" id="GO:0005886">
    <property type="term" value="C:plasma membrane"/>
    <property type="evidence" value="ECO:0007669"/>
    <property type="project" value="TreeGrafter"/>
</dbReference>
<dbReference type="GO" id="GO:0004932">
    <property type="term" value="F:mating-type factor pheromone receptor activity"/>
    <property type="evidence" value="ECO:0007669"/>
    <property type="project" value="InterPro"/>
</dbReference>
<protein>
    <recommendedName>
        <fullName evidence="13">G-protein coupled receptors family 1 profile domain-containing protein</fullName>
    </recommendedName>
</protein>
<evidence type="ECO:0000256" key="10">
    <source>
        <dbReference type="SAM" id="Phobius"/>
    </source>
</evidence>
<evidence type="ECO:0000256" key="2">
    <source>
        <dbReference type="ARBA" id="ARBA00011085"/>
    </source>
</evidence>
<dbReference type="GeneID" id="27328050"/>
<evidence type="ECO:0000256" key="7">
    <source>
        <dbReference type="ARBA" id="ARBA00023136"/>
    </source>
</evidence>
<reference evidence="11 12" key="1">
    <citation type="submission" date="2015-01" db="EMBL/GenBank/DDBJ databases">
        <title>The Genome Sequence of Exophiala spinifera CBS89968.</title>
        <authorList>
            <consortium name="The Broad Institute Genomics Platform"/>
            <person name="Cuomo C."/>
            <person name="de Hoog S."/>
            <person name="Gorbushina A."/>
            <person name="Stielow B."/>
            <person name="Teixiera M."/>
            <person name="Abouelleil A."/>
            <person name="Chapman S.B."/>
            <person name="Priest M."/>
            <person name="Young S.K."/>
            <person name="Wortman J."/>
            <person name="Nusbaum C."/>
            <person name="Birren B."/>
        </authorList>
    </citation>
    <scope>NUCLEOTIDE SEQUENCE [LARGE SCALE GENOMIC DNA]</scope>
    <source>
        <strain evidence="11 12">CBS 89968</strain>
    </source>
</reference>
<evidence type="ECO:0000313" key="12">
    <source>
        <dbReference type="Proteomes" id="UP000053328"/>
    </source>
</evidence>
<evidence type="ECO:0000256" key="9">
    <source>
        <dbReference type="ARBA" id="ARBA00023224"/>
    </source>
</evidence>
<keyword evidence="9" id="KW-0807">Transducer</keyword>
<gene>
    <name evidence="11" type="ORF">PV08_00967</name>
</gene>
<sequence length="346" mass="38756">MQYSAYSVVFSILAFTGCLACIPPLVVHIRAGNTAAIILTVGVIIMCSFNALNALLWPTAASDTWWNGKILCDIEAKLYFGQAVSFNGVLLCLFRHIASILDTDRMSLGASRRQRMVTITVEIGLCIVLPCIVMAAHCLVSPQRYWIRTIAGCTPSLDNSWPSLVLIYMWPMALCLAACIYCVRAMVRLWRHRKEMSTVLSSTPGVTRSQHIRLISFSAVLLLIYLPLDVIAFAGFMRTKWHLYSWAYNHPADWSDIVVFVPQKTVSFDRWSQTFAAYILFGFYGTGHEATRIYSFWIHSLKQGLRRGDGWKPNTMGTVGISHSVPPEASDSHVSTETFQLTELGQ</sequence>
<dbReference type="STRING" id="91928.A0A0D2A6J3"/>
<dbReference type="GO" id="GO:0000750">
    <property type="term" value="P:pheromone-dependent signal transduction involved in conjugation with cellular fusion"/>
    <property type="evidence" value="ECO:0007669"/>
    <property type="project" value="TreeGrafter"/>
</dbReference>
<dbReference type="CDD" id="cd14966">
    <property type="entry name" value="7tmD_STE3"/>
    <property type="match status" value="1"/>
</dbReference>
<proteinExistence type="inferred from homology"/>
<keyword evidence="4 10" id="KW-0812">Transmembrane</keyword>
<evidence type="ECO:0008006" key="13">
    <source>
        <dbReference type="Google" id="ProtNLM"/>
    </source>
</evidence>
<feature type="transmembrane region" description="Helical" evidence="10">
    <location>
        <begin position="34"/>
        <end position="56"/>
    </location>
</feature>
<dbReference type="AlphaFoldDB" id="A0A0D2A6J3"/>
<evidence type="ECO:0000256" key="8">
    <source>
        <dbReference type="ARBA" id="ARBA00023170"/>
    </source>
</evidence>
<keyword evidence="5 10" id="KW-1133">Transmembrane helix</keyword>
<keyword evidence="3" id="KW-0589">Pheromone response</keyword>
<feature type="transmembrane region" description="Helical" evidence="10">
    <location>
        <begin position="275"/>
        <end position="297"/>
    </location>
</feature>
<dbReference type="PANTHER" id="PTHR28097">
    <property type="entry name" value="PHEROMONE A FACTOR RECEPTOR"/>
    <property type="match status" value="1"/>
</dbReference>
<keyword evidence="7 10" id="KW-0472">Membrane</keyword>
<evidence type="ECO:0000256" key="5">
    <source>
        <dbReference type="ARBA" id="ARBA00022989"/>
    </source>
</evidence>
<keyword evidence="12" id="KW-1185">Reference proteome</keyword>
<evidence type="ECO:0000256" key="6">
    <source>
        <dbReference type="ARBA" id="ARBA00023040"/>
    </source>
</evidence>
<feature type="transmembrane region" description="Helical" evidence="10">
    <location>
        <begin position="165"/>
        <end position="187"/>
    </location>
</feature>
<dbReference type="EMBL" id="KN847492">
    <property type="protein sequence ID" value="KIW20392.1"/>
    <property type="molecule type" value="Genomic_DNA"/>
</dbReference>
<dbReference type="InterPro" id="IPR001499">
    <property type="entry name" value="GPCR_STE3"/>
</dbReference>